<evidence type="ECO:0000313" key="3">
    <source>
        <dbReference type="Proteomes" id="UP001177670"/>
    </source>
</evidence>
<accession>A0AA40FQK4</accession>
<reference evidence="2" key="1">
    <citation type="submission" date="2021-10" db="EMBL/GenBank/DDBJ databases">
        <title>Melipona bicolor Genome sequencing and assembly.</title>
        <authorList>
            <person name="Araujo N.S."/>
            <person name="Arias M.C."/>
        </authorList>
    </citation>
    <scope>NUCLEOTIDE SEQUENCE</scope>
    <source>
        <strain evidence="2">USP_2M_L1-L4_2017</strain>
        <tissue evidence="2">Whole body</tissue>
    </source>
</reference>
<sequence>MRSDKELGLVINRLKYIETVKQRRKERTSAAGRRRREVNNKRGEYLKANRVLARGGERPEEKRKGNQKGEGNRETD</sequence>
<organism evidence="2 3">
    <name type="scientific">Melipona bicolor</name>
    <dbReference type="NCBI Taxonomy" id="60889"/>
    <lineage>
        <taxon>Eukaryota</taxon>
        <taxon>Metazoa</taxon>
        <taxon>Ecdysozoa</taxon>
        <taxon>Arthropoda</taxon>
        <taxon>Hexapoda</taxon>
        <taxon>Insecta</taxon>
        <taxon>Pterygota</taxon>
        <taxon>Neoptera</taxon>
        <taxon>Endopterygota</taxon>
        <taxon>Hymenoptera</taxon>
        <taxon>Apocrita</taxon>
        <taxon>Aculeata</taxon>
        <taxon>Apoidea</taxon>
        <taxon>Anthophila</taxon>
        <taxon>Apidae</taxon>
        <taxon>Melipona</taxon>
    </lineage>
</organism>
<evidence type="ECO:0000313" key="2">
    <source>
        <dbReference type="EMBL" id="KAK1123523.1"/>
    </source>
</evidence>
<gene>
    <name evidence="2" type="ORF">K0M31_008228</name>
</gene>
<comment type="caution">
    <text evidence="2">The sequence shown here is derived from an EMBL/GenBank/DDBJ whole genome shotgun (WGS) entry which is preliminary data.</text>
</comment>
<feature type="region of interest" description="Disordered" evidence="1">
    <location>
        <begin position="22"/>
        <end position="76"/>
    </location>
</feature>
<keyword evidence="3" id="KW-1185">Reference proteome</keyword>
<dbReference type="AlphaFoldDB" id="A0AA40FQK4"/>
<evidence type="ECO:0000256" key="1">
    <source>
        <dbReference type="SAM" id="MobiDB-lite"/>
    </source>
</evidence>
<protein>
    <submittedName>
        <fullName evidence="2">Uncharacterized protein</fullName>
    </submittedName>
</protein>
<feature type="compositionally biased region" description="Basic residues" evidence="1">
    <location>
        <begin position="22"/>
        <end position="36"/>
    </location>
</feature>
<dbReference type="Proteomes" id="UP001177670">
    <property type="component" value="Unassembled WGS sequence"/>
</dbReference>
<feature type="compositionally biased region" description="Basic and acidic residues" evidence="1">
    <location>
        <begin position="55"/>
        <end position="64"/>
    </location>
</feature>
<dbReference type="EMBL" id="JAHYIQ010000020">
    <property type="protein sequence ID" value="KAK1123523.1"/>
    <property type="molecule type" value="Genomic_DNA"/>
</dbReference>
<proteinExistence type="predicted"/>
<feature type="compositionally biased region" description="Basic and acidic residues" evidence="1">
    <location>
        <begin position="37"/>
        <end position="47"/>
    </location>
</feature>
<name>A0AA40FQK4_9HYME</name>